<protein>
    <submittedName>
        <fullName evidence="1">Uncharacterized protein</fullName>
    </submittedName>
</protein>
<dbReference type="Proteomes" id="UP000275078">
    <property type="component" value="Unassembled WGS sequence"/>
</dbReference>
<proteinExistence type="predicted"/>
<organism evidence="1 2">
    <name type="scientific">Ascobolus immersus RN42</name>
    <dbReference type="NCBI Taxonomy" id="1160509"/>
    <lineage>
        <taxon>Eukaryota</taxon>
        <taxon>Fungi</taxon>
        <taxon>Dikarya</taxon>
        <taxon>Ascomycota</taxon>
        <taxon>Pezizomycotina</taxon>
        <taxon>Pezizomycetes</taxon>
        <taxon>Pezizales</taxon>
        <taxon>Ascobolaceae</taxon>
        <taxon>Ascobolus</taxon>
    </lineage>
</organism>
<evidence type="ECO:0000313" key="2">
    <source>
        <dbReference type="Proteomes" id="UP000275078"/>
    </source>
</evidence>
<keyword evidence="2" id="KW-1185">Reference proteome</keyword>
<evidence type="ECO:0000313" key="1">
    <source>
        <dbReference type="EMBL" id="RPA84840.1"/>
    </source>
</evidence>
<name>A0A3N4IL31_ASCIM</name>
<accession>A0A3N4IL31</accession>
<reference evidence="1 2" key="1">
    <citation type="journal article" date="2018" name="Nat. Ecol. Evol.">
        <title>Pezizomycetes genomes reveal the molecular basis of ectomycorrhizal truffle lifestyle.</title>
        <authorList>
            <person name="Murat C."/>
            <person name="Payen T."/>
            <person name="Noel B."/>
            <person name="Kuo A."/>
            <person name="Morin E."/>
            <person name="Chen J."/>
            <person name="Kohler A."/>
            <person name="Krizsan K."/>
            <person name="Balestrini R."/>
            <person name="Da Silva C."/>
            <person name="Montanini B."/>
            <person name="Hainaut M."/>
            <person name="Levati E."/>
            <person name="Barry K.W."/>
            <person name="Belfiori B."/>
            <person name="Cichocki N."/>
            <person name="Clum A."/>
            <person name="Dockter R.B."/>
            <person name="Fauchery L."/>
            <person name="Guy J."/>
            <person name="Iotti M."/>
            <person name="Le Tacon F."/>
            <person name="Lindquist E.A."/>
            <person name="Lipzen A."/>
            <person name="Malagnac F."/>
            <person name="Mello A."/>
            <person name="Molinier V."/>
            <person name="Miyauchi S."/>
            <person name="Poulain J."/>
            <person name="Riccioni C."/>
            <person name="Rubini A."/>
            <person name="Sitrit Y."/>
            <person name="Splivallo R."/>
            <person name="Traeger S."/>
            <person name="Wang M."/>
            <person name="Zifcakova L."/>
            <person name="Wipf D."/>
            <person name="Zambonelli A."/>
            <person name="Paolocci F."/>
            <person name="Nowrousian M."/>
            <person name="Ottonello S."/>
            <person name="Baldrian P."/>
            <person name="Spatafora J.W."/>
            <person name="Henrissat B."/>
            <person name="Nagy L.G."/>
            <person name="Aury J.M."/>
            <person name="Wincker P."/>
            <person name="Grigoriev I.V."/>
            <person name="Bonfante P."/>
            <person name="Martin F.M."/>
        </authorList>
    </citation>
    <scope>NUCLEOTIDE SEQUENCE [LARGE SCALE GENOMIC DNA]</scope>
    <source>
        <strain evidence="1 2">RN42</strain>
    </source>
</reference>
<gene>
    <name evidence="1" type="ORF">BJ508DRAFT_27771</name>
</gene>
<sequence>MGQGGGANLNPTTPLHLSATNLHHMAISLPLLNSTRNSSTSRTASPIHTAEHRKACYSPSFRHSQSPAFLHHCRLCSKNGVTTITNIPSTRLRQLHQNAASQQRMPRGAIPNKKCSCLKHHQRKQLAKQSQHSFPKGTQAGHQLSCQYSCSHPKMSGSASS</sequence>
<dbReference type="AlphaFoldDB" id="A0A3N4IL31"/>
<dbReference type="EMBL" id="ML119657">
    <property type="protein sequence ID" value="RPA84840.1"/>
    <property type="molecule type" value="Genomic_DNA"/>
</dbReference>